<protein>
    <submittedName>
        <fullName evidence="1">Uncharacterized protein</fullName>
    </submittedName>
</protein>
<reference evidence="1 2" key="1">
    <citation type="journal article" date="2021" name="Commun. Biol.">
        <title>Genomic insights into the host specific adaptation of the Pneumocystis genus.</title>
        <authorList>
            <person name="Cisse O.H."/>
            <person name="Ma L."/>
            <person name="Dekker J.P."/>
            <person name="Khil P.P."/>
            <person name="Youn J.-H."/>
            <person name="Brenchley J.M."/>
            <person name="Blair R."/>
            <person name="Pahar B."/>
            <person name="Chabe M."/>
            <person name="Van Rompay K.K.A."/>
            <person name="Keesler R."/>
            <person name="Sukura A."/>
            <person name="Hirsch V."/>
            <person name="Kutty G."/>
            <person name="Liu Y."/>
            <person name="Peng L."/>
            <person name="Chen J."/>
            <person name="Song J."/>
            <person name="Weissenbacher-Lang C."/>
            <person name="Xu J."/>
            <person name="Upham N.S."/>
            <person name="Stajich J.E."/>
            <person name="Cuomo C.A."/>
            <person name="Cushion M.T."/>
            <person name="Kovacs J.A."/>
        </authorList>
    </citation>
    <scope>NUCLEOTIDE SEQUENCE [LARGE SCALE GENOMIC DNA]</scope>
    <source>
        <strain evidence="1 2">RABM</strain>
    </source>
</reference>
<accession>A0ACB7CCY2</accession>
<gene>
    <name evidence="1" type="ORF">PORY_000967</name>
</gene>
<keyword evidence="2" id="KW-1185">Reference proteome</keyword>
<proteinExistence type="predicted"/>
<evidence type="ECO:0000313" key="1">
    <source>
        <dbReference type="EMBL" id="KAG4305411.1"/>
    </source>
</evidence>
<name>A0ACB7CCY2_9ASCO</name>
<organism evidence="1 2">
    <name type="scientific">Pneumocystis oryctolagi</name>
    <dbReference type="NCBI Taxonomy" id="42067"/>
    <lineage>
        <taxon>Eukaryota</taxon>
        <taxon>Fungi</taxon>
        <taxon>Dikarya</taxon>
        <taxon>Ascomycota</taxon>
        <taxon>Taphrinomycotina</taxon>
        <taxon>Pneumocystomycetes</taxon>
        <taxon>Pneumocystaceae</taxon>
        <taxon>Pneumocystis</taxon>
    </lineage>
</organism>
<sequence>MEDEINQGNFQEIIVVGTSNETSVEDIFIYVYDLHTGSQIMKFKENDSTLKGITVTENYIFSNQKKKPMIHIYTWQKESICQKMFVPEALSVFTLSHDVCWGIGGTSEGKLYVWQVTDTFFSMLNLRIPKISSGNLVFVHHAHYQKITAITFTMDNTFFLTGSEDSSLCLWRLSDVVDLHVQKDNIRAVKTWNDHRLSITDIVCGFGTANMARVFTSSLDNTVNVWDLGTQSLLTTFVLQNPVTCLTIDPTEKAFYAGTDAGNIYLVDLYRPSEENSSESFYEAVGGSKKIIQGVKDESYVFKGHESTVLCITLSFDGSLLITGSEDKNVFVWDIATRQMIQSFRKQNGPITSISCKVVYQGFFSRKMILENIPFFKRVQNIEDTDNYYILKKLEKFTESENETLWYENDLMSMKNDLSEFMSVTSEPALKLQIKNLQDELQKLYGYYSELKNIHQDLWTVYLLKIDRWKWPASELLRIFDYQGLSNYLDTLGLVSVYQINGNGLFHENFKEKMHVLVEKSADFFEELEQRLVKSQTFCLNVIILIQKKIKEEALSDFFNLENCICFLKECIFELLNKYDQISGLNISSVFLANTPLFLMLHYPKLVDLEDYLKIYIRSHIKHKIQIGNLRCKNDLKRIVIFALYDAYHEKVITFLNILSLQEITINDIFYIFEGNRPVLNIKVYMNIENPDFLKNLLKTCLQKGIFLLVALEEFQYSVPDFEISLIEKNVWIATIIGPETIPVEMLIEWFRLLKFFNIKVLRISNLTKIPLRCIEYKLEVPKLLKKERIKEKSLFITQKYALDILLQDSNIYIKKRRLIVFDMDSTLIEQEVIDEIARFYGVYEKVSAITRSCLEGEIDFSESLRQRVLLFKGASVNIFEDLKKKIVFTNGACSLCKILKKLGFKTALITGGFVPIANYVKEVLNLDYAYANNVEISEDGLYLTGNIDGCIIDGQKKAEILKSIASMEDIDMSETIAVGDGFNDLCMLKTAGLGIAFNAKPKVQEKAPNKLNAKSLMDILYVLGYSEKERTEILM</sequence>
<comment type="caution">
    <text evidence="1">The sequence shown here is derived from an EMBL/GenBank/DDBJ whole genome shotgun (WGS) entry which is preliminary data.</text>
</comment>
<evidence type="ECO:0000313" key="2">
    <source>
        <dbReference type="Proteomes" id="UP000768646"/>
    </source>
</evidence>
<dbReference type="Proteomes" id="UP000768646">
    <property type="component" value="Unassembled WGS sequence"/>
</dbReference>
<dbReference type="EMBL" id="JABTEG010000003">
    <property type="protein sequence ID" value="KAG4305411.1"/>
    <property type="molecule type" value="Genomic_DNA"/>
</dbReference>